<evidence type="ECO:0000313" key="3">
    <source>
        <dbReference type="Proteomes" id="UP001140949"/>
    </source>
</evidence>
<dbReference type="AlphaFoldDB" id="A0AAX6GEU2"/>
<proteinExistence type="predicted"/>
<sequence length="141" mass="16161">MCRECFYIVFEEEIHKAIVDNSSFRPGKRVAIGASGGKDGRQRKPFNPLLRETYEADYLDKGLHFFFEKASHHPIIVARLCDGRGWKFWGDSNLKGQPECVDLSLFRVSAIQPKTGIYLKHFKNIPMADMELVLVSELPLM</sequence>
<name>A0AAX6GEU2_IRIPA</name>
<evidence type="ECO:0000313" key="2">
    <source>
        <dbReference type="EMBL" id="KAJ6829666.1"/>
    </source>
</evidence>
<dbReference type="PANTHER" id="PTHR10972:SF96">
    <property type="entry name" value="OXYSTEROL-BINDING PROTEIN-RELATED PROTEIN 1A-RELATED"/>
    <property type="match status" value="1"/>
</dbReference>
<evidence type="ECO:0000313" key="1">
    <source>
        <dbReference type="EMBL" id="KAJ6827254.1"/>
    </source>
</evidence>
<gene>
    <name evidence="2" type="ORF">M6B38_356550</name>
    <name evidence="1" type="ORF">M6B38_369065</name>
</gene>
<dbReference type="Gene3D" id="3.40.50.620">
    <property type="entry name" value="HUPs"/>
    <property type="match status" value="1"/>
</dbReference>
<keyword evidence="3" id="KW-1185">Reference proteome</keyword>
<protein>
    <submittedName>
        <fullName evidence="1">Oxysterol-binding protein-related protein 1D</fullName>
    </submittedName>
</protein>
<dbReference type="InterPro" id="IPR000648">
    <property type="entry name" value="Oxysterol-bd"/>
</dbReference>
<dbReference type="InterPro" id="IPR014729">
    <property type="entry name" value="Rossmann-like_a/b/a_fold"/>
</dbReference>
<dbReference type="GO" id="GO:0005829">
    <property type="term" value="C:cytosol"/>
    <property type="evidence" value="ECO:0007669"/>
    <property type="project" value="TreeGrafter"/>
</dbReference>
<dbReference type="PANTHER" id="PTHR10972">
    <property type="entry name" value="OXYSTEROL-BINDING PROTEIN-RELATED"/>
    <property type="match status" value="1"/>
</dbReference>
<dbReference type="Proteomes" id="UP001140949">
    <property type="component" value="Unassembled WGS sequence"/>
</dbReference>
<dbReference type="Pfam" id="PF01237">
    <property type="entry name" value="Oxysterol_BP"/>
    <property type="match status" value="1"/>
</dbReference>
<dbReference type="InterPro" id="IPR037239">
    <property type="entry name" value="OSBP_sf"/>
</dbReference>
<dbReference type="GO" id="GO:0016020">
    <property type="term" value="C:membrane"/>
    <property type="evidence" value="ECO:0007669"/>
    <property type="project" value="TreeGrafter"/>
</dbReference>
<dbReference type="SUPFAM" id="SSF144000">
    <property type="entry name" value="Oxysterol-binding protein-like"/>
    <property type="match status" value="1"/>
</dbReference>
<reference evidence="1" key="2">
    <citation type="submission" date="2023-04" db="EMBL/GenBank/DDBJ databases">
        <authorList>
            <person name="Bruccoleri R.E."/>
            <person name="Oakeley E.J."/>
            <person name="Faust A.-M."/>
            <person name="Dessus-Babus S."/>
            <person name="Altorfer M."/>
            <person name="Burckhardt D."/>
            <person name="Oertli M."/>
            <person name="Naumann U."/>
            <person name="Petersen F."/>
            <person name="Wong J."/>
        </authorList>
    </citation>
    <scope>NUCLEOTIDE SEQUENCE</scope>
    <source>
        <strain evidence="1">GSM-AAB239-AS_SAM_17_03QT</strain>
        <tissue evidence="1">Leaf</tissue>
    </source>
</reference>
<dbReference type="EMBL" id="JANAVB010018199">
    <property type="protein sequence ID" value="KAJ6829666.1"/>
    <property type="molecule type" value="Genomic_DNA"/>
</dbReference>
<comment type="caution">
    <text evidence="1">The sequence shown here is derived from an EMBL/GenBank/DDBJ whole genome shotgun (WGS) entry which is preliminary data.</text>
</comment>
<dbReference type="GO" id="GO:0032934">
    <property type="term" value="F:sterol binding"/>
    <property type="evidence" value="ECO:0007669"/>
    <property type="project" value="TreeGrafter"/>
</dbReference>
<organism evidence="1 3">
    <name type="scientific">Iris pallida</name>
    <name type="common">Sweet iris</name>
    <dbReference type="NCBI Taxonomy" id="29817"/>
    <lineage>
        <taxon>Eukaryota</taxon>
        <taxon>Viridiplantae</taxon>
        <taxon>Streptophyta</taxon>
        <taxon>Embryophyta</taxon>
        <taxon>Tracheophyta</taxon>
        <taxon>Spermatophyta</taxon>
        <taxon>Magnoliopsida</taxon>
        <taxon>Liliopsida</taxon>
        <taxon>Asparagales</taxon>
        <taxon>Iridaceae</taxon>
        <taxon>Iridoideae</taxon>
        <taxon>Irideae</taxon>
        <taxon>Iris</taxon>
    </lineage>
</organism>
<dbReference type="EMBL" id="JANAVB010020398">
    <property type="protein sequence ID" value="KAJ6827254.1"/>
    <property type="molecule type" value="Genomic_DNA"/>
</dbReference>
<accession>A0AAX6GEU2</accession>
<reference evidence="1" key="1">
    <citation type="journal article" date="2023" name="GigaByte">
        <title>Genome assembly of the bearded iris, Iris pallida Lam.</title>
        <authorList>
            <person name="Bruccoleri R.E."/>
            <person name="Oakeley E.J."/>
            <person name="Faust A.M.E."/>
            <person name="Altorfer M."/>
            <person name="Dessus-Babus S."/>
            <person name="Burckhardt D."/>
            <person name="Oertli M."/>
            <person name="Naumann U."/>
            <person name="Petersen F."/>
            <person name="Wong J."/>
        </authorList>
    </citation>
    <scope>NUCLEOTIDE SEQUENCE</scope>
    <source>
        <strain evidence="1">GSM-AAB239-AS_SAM_17_03QT</strain>
    </source>
</reference>